<comment type="subcellular location">
    <subcellularLocation>
        <location evidence="1 7">Mitochondrion matrix</location>
    </subcellularLocation>
</comment>
<dbReference type="NCBIfam" id="TIGR01351">
    <property type="entry name" value="adk"/>
    <property type="match status" value="1"/>
</dbReference>
<feature type="binding site" evidence="7">
    <location>
        <begin position="198"/>
        <end position="199"/>
    </location>
    <ligand>
        <name>GTP</name>
        <dbReference type="ChEBI" id="CHEBI:37565"/>
    </ligand>
</feature>
<evidence type="ECO:0000256" key="6">
    <source>
        <dbReference type="ARBA" id="ARBA00023134"/>
    </source>
</evidence>
<keyword evidence="5 7" id="KW-0496">Mitochondrion</keyword>
<dbReference type="InterPro" id="IPR028586">
    <property type="entry name" value="AK3/Ak4_mitochondrial"/>
</dbReference>
<feature type="binding site" evidence="7">
    <location>
        <begin position="123"/>
        <end position="125"/>
    </location>
    <ligand>
        <name>AMP</name>
        <dbReference type="ChEBI" id="CHEBI:456215"/>
    </ligand>
</feature>
<dbReference type="EC" id="2.7.4.10" evidence="7"/>
<dbReference type="HAMAP" id="MF_00235">
    <property type="entry name" value="Adenylate_kinase_Adk"/>
    <property type="match status" value="1"/>
</dbReference>
<protein>
    <recommendedName>
        <fullName evidence="7">GTP:AMP phosphotransferase, mitochondrial</fullName>
        <ecNumber evidence="7">2.7.4.10</ecNumber>
    </recommendedName>
    <alternativeName>
        <fullName evidence="7">Adenylate kinase 3</fullName>
        <shortName evidence="7">AK 3</shortName>
    </alternativeName>
</protein>
<evidence type="ECO:0000259" key="8">
    <source>
        <dbReference type="Pfam" id="PF05191"/>
    </source>
</evidence>
<dbReference type="GO" id="GO:0046899">
    <property type="term" value="F:nucleoside triphosphate adenylate kinase activity"/>
    <property type="evidence" value="ECO:0007669"/>
    <property type="project" value="UniProtKB-UniRule"/>
</dbReference>
<dbReference type="InterPro" id="IPR033690">
    <property type="entry name" value="Adenylat_kinase_CS"/>
</dbReference>
<dbReference type="GO" id="GO:0004017">
    <property type="term" value="F:AMP kinase activity"/>
    <property type="evidence" value="ECO:0007669"/>
    <property type="project" value="InterPro"/>
</dbReference>
<comment type="subunit">
    <text evidence="7">Monomer.</text>
</comment>
<dbReference type="GO" id="GO:0005525">
    <property type="term" value="F:GTP binding"/>
    <property type="evidence" value="ECO:0007669"/>
    <property type="project" value="UniProtKB-KW"/>
</dbReference>
<evidence type="ECO:0000256" key="2">
    <source>
        <dbReference type="ARBA" id="ARBA00022679"/>
    </source>
</evidence>
<dbReference type="InterPro" id="IPR000850">
    <property type="entry name" value="Adenylat/UMP-CMP_kin"/>
</dbReference>
<comment type="caution">
    <text evidence="9">The sequence shown here is derived from an EMBL/GenBank/DDBJ whole genome shotgun (WGS) entry which is preliminary data.</text>
</comment>
<accession>A0A9K3L130</accession>
<keyword evidence="4 7" id="KW-0418">Kinase</keyword>
<dbReference type="EMBL" id="JAGRRH010000016">
    <property type="protein sequence ID" value="KAG7353675.1"/>
    <property type="molecule type" value="Genomic_DNA"/>
</dbReference>
<feature type="binding site" evidence="7">
    <location>
        <position position="189"/>
    </location>
    <ligand>
        <name>GTP</name>
        <dbReference type="ChEBI" id="CHEBI:37565"/>
    </ligand>
</feature>
<feature type="binding site" evidence="7">
    <location>
        <begin position="75"/>
        <end position="80"/>
    </location>
    <ligand>
        <name>GTP</name>
        <dbReference type="ChEBI" id="CHEBI:37565"/>
    </ligand>
</feature>
<dbReference type="InterPro" id="IPR006259">
    <property type="entry name" value="Adenyl_kin_sub"/>
</dbReference>
<feature type="region of interest" description="LID" evidence="7">
    <location>
        <begin position="188"/>
        <end position="225"/>
    </location>
</feature>
<feature type="binding site" evidence="7">
    <location>
        <position position="159"/>
    </location>
    <ligand>
        <name>AMP</name>
        <dbReference type="ChEBI" id="CHEBI:456215"/>
    </ligand>
</feature>
<feature type="domain" description="Adenylate kinase active site lid" evidence="8">
    <location>
        <begin position="189"/>
        <end position="224"/>
    </location>
</feature>
<dbReference type="AlphaFoldDB" id="A0A9K3L130"/>
<evidence type="ECO:0000256" key="4">
    <source>
        <dbReference type="ARBA" id="ARBA00022777"/>
    </source>
</evidence>
<organism evidence="9 10">
    <name type="scientific">Nitzschia inconspicua</name>
    <dbReference type="NCBI Taxonomy" id="303405"/>
    <lineage>
        <taxon>Eukaryota</taxon>
        <taxon>Sar</taxon>
        <taxon>Stramenopiles</taxon>
        <taxon>Ochrophyta</taxon>
        <taxon>Bacillariophyta</taxon>
        <taxon>Bacillariophyceae</taxon>
        <taxon>Bacillariophycidae</taxon>
        <taxon>Bacillariales</taxon>
        <taxon>Bacillariaceae</taxon>
        <taxon>Nitzschia</taxon>
    </lineage>
</organism>
<evidence type="ECO:0000256" key="1">
    <source>
        <dbReference type="ARBA" id="ARBA00004305"/>
    </source>
</evidence>
<dbReference type="GO" id="GO:0005759">
    <property type="term" value="C:mitochondrial matrix"/>
    <property type="evidence" value="ECO:0007669"/>
    <property type="project" value="UniProtKB-SubCell"/>
</dbReference>
<dbReference type="CDD" id="cd01428">
    <property type="entry name" value="ADK"/>
    <property type="match status" value="1"/>
</dbReference>
<gene>
    <name evidence="9" type="ORF">IV203_003030</name>
</gene>
<feature type="binding site" evidence="7">
    <location>
        <position position="233"/>
    </location>
    <ligand>
        <name>AMP</name>
        <dbReference type="ChEBI" id="CHEBI:456215"/>
    </ligand>
</feature>
<evidence type="ECO:0000256" key="3">
    <source>
        <dbReference type="ARBA" id="ARBA00022741"/>
    </source>
</evidence>
<feature type="binding site" evidence="7">
    <location>
        <position position="102"/>
    </location>
    <ligand>
        <name>AMP</name>
        <dbReference type="ChEBI" id="CHEBI:456215"/>
    </ligand>
</feature>
<dbReference type="GO" id="GO:0046041">
    <property type="term" value="P:ITP metabolic process"/>
    <property type="evidence" value="ECO:0007669"/>
    <property type="project" value="UniProtKB-UniRule"/>
</dbReference>
<dbReference type="InterPro" id="IPR007862">
    <property type="entry name" value="Adenylate_kinase_lid-dom"/>
</dbReference>
<keyword evidence="3 7" id="KW-0547">Nucleotide-binding</keyword>
<dbReference type="GO" id="GO:0046033">
    <property type="term" value="P:AMP metabolic process"/>
    <property type="evidence" value="ECO:0007669"/>
    <property type="project" value="UniProtKB-UniRule"/>
</dbReference>
<evidence type="ECO:0000313" key="10">
    <source>
        <dbReference type="Proteomes" id="UP000693970"/>
    </source>
</evidence>
<sequence length="280" mass="31227">MLAVQVSKSTLLRYSNASATCIAPVRSALSTRQCVCRSTMLPSTSAAVSRHFMSSMTVERPAEEKHFALILGKPGGGKGTISGKILKDFPQFHHVSSGDLLRSHVRDGTNLGVKAKQYMESGKLVPDNLMIDLVMEEATPHLDNGKSLLLDGFPRTVTQAQALEKEVHVDMVINLDIPTETIVERIADRWIHEPSGRIYSYSYKPPKVHGKDDVTGEPLVQRKDDQPETVRARLQQYDDVTSPLVDYYEGNGVLKTFRGTKSDVIYPEVRAWLEETFLEQ</sequence>
<comment type="domain">
    <text evidence="7">Consists of three domains, a large central CORE domain and two small peripheral domains, NMPbind and LID, which undergo movements during catalysis. The LID domain closes over the site of phosphoryl transfer upon GTP binding. Assembling and dissambling the active center during each catalytic cycle provides an effective means to prevent GTP hydrolysis.</text>
</comment>
<dbReference type="PROSITE" id="PS00113">
    <property type="entry name" value="ADENYLATE_KINASE"/>
    <property type="match status" value="1"/>
</dbReference>
<name>A0A9K3L130_9STRA</name>
<comment type="catalytic activity">
    <reaction evidence="7">
        <text>a ribonucleoside 5'-triphosphate + AMP = a ribonucleoside 5'-diphosphate + ADP</text>
        <dbReference type="Rhea" id="RHEA:13749"/>
        <dbReference type="ChEBI" id="CHEBI:57930"/>
        <dbReference type="ChEBI" id="CHEBI:61557"/>
        <dbReference type="ChEBI" id="CHEBI:456215"/>
        <dbReference type="ChEBI" id="CHEBI:456216"/>
        <dbReference type="EC" id="2.7.4.10"/>
    </reaction>
</comment>
<dbReference type="PANTHER" id="PTHR23359">
    <property type="entry name" value="NUCLEOTIDE KINASE"/>
    <property type="match status" value="1"/>
</dbReference>
<feature type="binding site" evidence="7">
    <location>
        <begin position="152"/>
        <end position="155"/>
    </location>
    <ligand>
        <name>AMP</name>
        <dbReference type="ChEBI" id="CHEBI:456215"/>
    </ligand>
</feature>
<dbReference type="Proteomes" id="UP000693970">
    <property type="component" value="Unassembled WGS sequence"/>
</dbReference>
<dbReference type="GO" id="GO:0046039">
    <property type="term" value="P:GTP metabolic process"/>
    <property type="evidence" value="ECO:0007669"/>
    <property type="project" value="UniProtKB-UniRule"/>
</dbReference>
<proteinExistence type="inferred from homology"/>
<keyword evidence="2 7" id="KW-0808">Transferase</keyword>
<dbReference type="GO" id="GO:0006172">
    <property type="term" value="P:ADP biosynthetic process"/>
    <property type="evidence" value="ECO:0007669"/>
    <property type="project" value="UniProtKB-UniRule"/>
</dbReference>
<comment type="similarity">
    <text evidence="7">Belongs to the adenylate kinase family. AK3 subfamily.</text>
</comment>
<dbReference type="FunFam" id="3.40.50.300:FF:000106">
    <property type="entry name" value="Adenylate kinase mitochondrial"/>
    <property type="match status" value="1"/>
</dbReference>
<evidence type="ECO:0000313" key="9">
    <source>
        <dbReference type="EMBL" id="KAG7353675.1"/>
    </source>
</evidence>
<feature type="binding site" evidence="7">
    <location>
        <position position="262"/>
    </location>
    <ligand>
        <name>GTP</name>
        <dbReference type="ChEBI" id="CHEBI:37565"/>
    </ligand>
</feature>
<keyword evidence="6 7" id="KW-0342">GTP-binding</keyword>
<dbReference type="Pfam" id="PF00406">
    <property type="entry name" value="ADK"/>
    <property type="match status" value="1"/>
</dbReference>
<dbReference type="OrthoDB" id="439792at2759"/>
<dbReference type="GO" id="GO:0005524">
    <property type="term" value="F:ATP binding"/>
    <property type="evidence" value="ECO:0007669"/>
    <property type="project" value="InterPro"/>
</dbReference>
<dbReference type="HAMAP" id="MF_03169">
    <property type="entry name" value="Adenylate_kinase_AK3"/>
    <property type="match status" value="1"/>
</dbReference>
<comment type="function">
    <text evidence="7">Involved in maintaining the homeostasis of cellular nucleotides by catalyzing the interconversion of nucleoside phosphates. Has GTP:AMP phosphotransferase and ITP:AMP phosphotransferase activities.</text>
</comment>
<evidence type="ECO:0000256" key="5">
    <source>
        <dbReference type="ARBA" id="ARBA00023128"/>
    </source>
</evidence>
<reference evidence="9" key="1">
    <citation type="journal article" date="2021" name="Sci. Rep.">
        <title>Diploid genomic architecture of Nitzschia inconspicua, an elite biomass production diatom.</title>
        <authorList>
            <person name="Oliver A."/>
            <person name="Podell S."/>
            <person name="Pinowska A."/>
            <person name="Traller J.C."/>
            <person name="Smith S.R."/>
            <person name="McClure R."/>
            <person name="Beliaev A."/>
            <person name="Bohutskyi P."/>
            <person name="Hill E.A."/>
            <person name="Rabines A."/>
            <person name="Zheng H."/>
            <person name="Allen L.Z."/>
            <person name="Kuo A."/>
            <person name="Grigoriev I.V."/>
            <person name="Allen A.E."/>
            <person name="Hazlebeck D."/>
            <person name="Allen E.E."/>
        </authorList>
    </citation>
    <scope>NUCLEOTIDE SEQUENCE</scope>
    <source>
        <strain evidence="9">Hildebrandi</strain>
    </source>
</reference>
<keyword evidence="10" id="KW-1185">Reference proteome</keyword>
<feature type="region of interest" description="NMPbind" evidence="7">
    <location>
        <begin position="96"/>
        <end position="125"/>
    </location>
</feature>
<feature type="binding site" evidence="7">
    <location>
        <position position="97"/>
    </location>
    <ligand>
        <name>AMP</name>
        <dbReference type="ChEBI" id="CHEBI:456215"/>
    </ligand>
</feature>
<dbReference type="Pfam" id="PF05191">
    <property type="entry name" value="ADK_lid"/>
    <property type="match status" value="1"/>
</dbReference>
<evidence type="ECO:0000256" key="7">
    <source>
        <dbReference type="HAMAP-Rule" id="MF_03169"/>
    </source>
</evidence>
<reference evidence="9" key="2">
    <citation type="submission" date="2021-04" db="EMBL/GenBank/DDBJ databases">
        <authorList>
            <person name="Podell S."/>
        </authorList>
    </citation>
    <scope>NUCLEOTIDE SEQUENCE</scope>
    <source>
        <strain evidence="9">Hildebrandi</strain>
    </source>
</reference>
<feature type="binding site" evidence="7">
    <location>
        <position position="222"/>
    </location>
    <ligand>
        <name>AMP</name>
        <dbReference type="ChEBI" id="CHEBI:456215"/>
    </ligand>
</feature>